<dbReference type="EMBL" id="DVJN01000026">
    <property type="protein sequence ID" value="HIS91635.1"/>
    <property type="molecule type" value="Genomic_DNA"/>
</dbReference>
<reference evidence="2" key="1">
    <citation type="submission" date="2020-10" db="EMBL/GenBank/DDBJ databases">
        <authorList>
            <person name="Gilroy R."/>
        </authorList>
    </citation>
    <scope>NUCLEOTIDE SEQUENCE</scope>
    <source>
        <strain evidence="2">13766</strain>
    </source>
</reference>
<dbReference type="AlphaFoldDB" id="A0A9D1FZC8"/>
<dbReference type="SUPFAM" id="SSF52833">
    <property type="entry name" value="Thioredoxin-like"/>
    <property type="match status" value="1"/>
</dbReference>
<feature type="signal peptide" evidence="1">
    <location>
        <begin position="1"/>
        <end position="22"/>
    </location>
</feature>
<reference evidence="2" key="2">
    <citation type="journal article" date="2021" name="PeerJ">
        <title>Extensive microbial diversity within the chicken gut microbiome revealed by metagenomics and culture.</title>
        <authorList>
            <person name="Gilroy R."/>
            <person name="Ravi A."/>
            <person name="Getino M."/>
            <person name="Pursley I."/>
            <person name="Horton D.L."/>
            <person name="Alikhan N.F."/>
            <person name="Baker D."/>
            <person name="Gharbi K."/>
            <person name="Hall N."/>
            <person name="Watson M."/>
            <person name="Adriaenssens E.M."/>
            <person name="Foster-Nyarko E."/>
            <person name="Jarju S."/>
            <person name="Secka A."/>
            <person name="Antonio M."/>
            <person name="Oren A."/>
            <person name="Chaudhuri R.R."/>
            <person name="La Ragione R."/>
            <person name="Hildebrand F."/>
            <person name="Pallen M.J."/>
        </authorList>
    </citation>
    <scope>NUCLEOTIDE SEQUENCE</scope>
    <source>
        <strain evidence="2">13766</strain>
    </source>
</reference>
<evidence type="ECO:0000313" key="3">
    <source>
        <dbReference type="Proteomes" id="UP000824140"/>
    </source>
</evidence>
<sequence>MKKILAISLAAAFLLLAGCSGAAPGEEDATALKFTDAVSLETLTALDGKAVSIVGYMATLSPLSGKFLYLMNMPYQSCPFCVPNTTQLANTMAVYAPEGQTFGYTDQAIRVTGTLRIEDYTDEYGYAYNYRIADASYEIVDLAALSEDYALWQSIASDGVVAEINSMFDYLHFLCQWTEYQSSYTGEDGSEVVYFLYPGDVEMYLQDTGPYGYAQEAGENYFPGLIERIRAISANGLEDLVSIVESSQQVADTALAELRAGNYTYDSAADKYALQKNEDLYNEWYDVYSQFALWLAKWEI</sequence>
<dbReference type="PROSITE" id="PS51257">
    <property type="entry name" value="PROKAR_LIPOPROTEIN"/>
    <property type="match status" value="1"/>
</dbReference>
<evidence type="ECO:0000313" key="2">
    <source>
        <dbReference type="EMBL" id="HIS91635.1"/>
    </source>
</evidence>
<accession>A0A9D1FZC8</accession>
<feature type="chain" id="PRO_5039205542" evidence="1">
    <location>
        <begin position="23"/>
        <end position="300"/>
    </location>
</feature>
<protein>
    <submittedName>
        <fullName evidence="2">Uncharacterized protein</fullName>
    </submittedName>
</protein>
<gene>
    <name evidence="2" type="ORF">IAA84_01315</name>
</gene>
<keyword evidence="1" id="KW-0732">Signal</keyword>
<proteinExistence type="predicted"/>
<dbReference type="InterPro" id="IPR036249">
    <property type="entry name" value="Thioredoxin-like_sf"/>
</dbReference>
<evidence type="ECO:0000256" key="1">
    <source>
        <dbReference type="SAM" id="SignalP"/>
    </source>
</evidence>
<dbReference type="Gene3D" id="2.40.50.870">
    <property type="entry name" value="Protein of unknown function (DUF3299)"/>
    <property type="match status" value="1"/>
</dbReference>
<comment type="caution">
    <text evidence="2">The sequence shown here is derived from an EMBL/GenBank/DDBJ whole genome shotgun (WGS) entry which is preliminary data.</text>
</comment>
<name>A0A9D1FZC8_9FIRM</name>
<organism evidence="2 3">
    <name type="scientific">Candidatus Alectryocaccomicrobium excrementavium</name>
    <dbReference type="NCBI Taxonomy" id="2840668"/>
    <lineage>
        <taxon>Bacteria</taxon>
        <taxon>Bacillati</taxon>
        <taxon>Bacillota</taxon>
        <taxon>Clostridia</taxon>
        <taxon>Candidatus Alectryocaccomicrobium</taxon>
    </lineage>
</organism>
<dbReference type="Proteomes" id="UP000824140">
    <property type="component" value="Unassembled WGS sequence"/>
</dbReference>